<dbReference type="RefSeq" id="WP_348827865.1">
    <property type="nucleotide sequence ID" value="NZ_CP098827.1"/>
</dbReference>
<accession>A0AAU7KLA0</accession>
<protein>
    <submittedName>
        <fullName evidence="1">Uncharacterized protein</fullName>
    </submittedName>
</protein>
<organism evidence="1">
    <name type="scientific">Halomonas sp. RT37</name>
    <dbReference type="NCBI Taxonomy" id="2950872"/>
    <lineage>
        <taxon>Bacteria</taxon>
        <taxon>Pseudomonadati</taxon>
        <taxon>Pseudomonadota</taxon>
        <taxon>Gammaproteobacteria</taxon>
        <taxon>Oceanospirillales</taxon>
        <taxon>Halomonadaceae</taxon>
        <taxon>Halomonas</taxon>
    </lineage>
</organism>
<sequence length="158" mass="17442">MLEQLGLRNKRFFDSAGPISSTNLLTECNLVGGTINGSGGSYTPLVQMGGGPIPPKKVEFVKWWNEPVLKDNQGRTFSRRELVNNVANTDGGAHVDPSLEESYMDLSRRNSLGWNFGVGSVEETFKGRAELACMRQIAHELMISIEKNAPEYFPSNYG</sequence>
<dbReference type="AlphaFoldDB" id="A0AAU7KLA0"/>
<proteinExistence type="predicted"/>
<reference evidence="1" key="1">
    <citation type="submission" date="2022-06" db="EMBL/GenBank/DDBJ databases">
        <title>A novel DMS-producing enzyme.</title>
        <authorList>
            <person name="Zhang Y."/>
        </authorList>
    </citation>
    <scope>NUCLEOTIDE SEQUENCE</scope>
    <source>
        <strain evidence="1">RT37</strain>
    </source>
</reference>
<dbReference type="EMBL" id="CP098827">
    <property type="protein sequence ID" value="XBO72467.1"/>
    <property type="molecule type" value="Genomic_DNA"/>
</dbReference>
<gene>
    <name evidence="1" type="ORF">NFG58_07115</name>
</gene>
<name>A0AAU7KLA0_9GAMM</name>
<evidence type="ECO:0000313" key="1">
    <source>
        <dbReference type="EMBL" id="XBO72467.1"/>
    </source>
</evidence>